<protein>
    <submittedName>
        <fullName evidence="1">Uncharacterized protein</fullName>
    </submittedName>
</protein>
<name>A0ABX0LCJ2_9NEIS</name>
<reference evidence="1 2" key="1">
    <citation type="submission" date="2020-03" db="EMBL/GenBank/DDBJ databases">
        <title>Draft genome sequence of environmentally isolated cultures.</title>
        <authorList>
            <person name="Wilson H.S."/>
            <person name="De Leon M.E."/>
        </authorList>
    </citation>
    <scope>NUCLEOTIDE SEQUENCE [LARGE SCALE GENOMIC DNA]</scope>
    <source>
        <strain evidence="1 2">HSC-31F16</strain>
    </source>
</reference>
<dbReference type="EMBL" id="JAAOMA010000022">
    <property type="protein sequence ID" value="NHR06678.1"/>
    <property type="molecule type" value="Genomic_DNA"/>
</dbReference>
<gene>
    <name evidence="1" type="ORF">HA052_15930</name>
</gene>
<dbReference type="Proteomes" id="UP001515641">
    <property type="component" value="Unassembled WGS sequence"/>
</dbReference>
<evidence type="ECO:0000313" key="1">
    <source>
        <dbReference type="EMBL" id="NHR06678.1"/>
    </source>
</evidence>
<dbReference type="RefSeq" id="WP_166452622.1">
    <property type="nucleotide sequence ID" value="NZ_JAAOMA010000022.1"/>
</dbReference>
<evidence type="ECO:0000313" key="2">
    <source>
        <dbReference type="Proteomes" id="UP001515641"/>
    </source>
</evidence>
<accession>A0ABX0LCJ2</accession>
<sequence>MKSLFIGGPADGKRLDVADGLEQVKIAPPMPALERFTHANATPKNTTFEDVPYYAGRLRNHRGESFRVFHTRDIDDVVKALIDGYRQPLHDADHLAEELQTAKHELSVLAKAIRNAAIKAGICRADAALTGPHLLMLCDDLAEAAREKPAGEPVAWRHSLTHSLHDLEGEVELADGNEWAEPLYTAPPVSPDAFALLEIWQTWLGSGRESCSEYDKQLWDRIDAVLASKEPKHD</sequence>
<organism evidence="1 2">
    <name type="scientific">Chromobacterium fluminis</name>
    <dbReference type="NCBI Taxonomy" id="3044269"/>
    <lineage>
        <taxon>Bacteria</taxon>
        <taxon>Pseudomonadati</taxon>
        <taxon>Pseudomonadota</taxon>
        <taxon>Betaproteobacteria</taxon>
        <taxon>Neisseriales</taxon>
        <taxon>Chromobacteriaceae</taxon>
        <taxon>Chromobacterium</taxon>
    </lineage>
</organism>
<comment type="caution">
    <text evidence="1">The sequence shown here is derived from an EMBL/GenBank/DDBJ whole genome shotgun (WGS) entry which is preliminary data.</text>
</comment>
<proteinExistence type="predicted"/>
<keyword evidence="2" id="KW-1185">Reference proteome</keyword>